<accession>A0A834C5G9</accession>
<evidence type="ECO:0000313" key="3">
    <source>
        <dbReference type="Proteomes" id="UP000646548"/>
    </source>
</evidence>
<feature type="compositionally biased region" description="Basic and acidic residues" evidence="1">
    <location>
        <begin position="50"/>
        <end position="62"/>
    </location>
</feature>
<feature type="compositionally biased region" description="Polar residues" evidence="1">
    <location>
        <begin position="504"/>
        <end position="525"/>
    </location>
</feature>
<sequence length="525" mass="57207">MPDPFIGKTTPGMTREALALQVSQAAGEDVRSMNQELNPSSKEQVFDQQTKTEERDEADSVRVKGSSDPNLLYSSTVIARTKPLPSQILTRNVTRPKDLARPTVLRPRFPNRFRYNGTRGVPGGQKVVSGHSIQPPEQAKPGFARVKDSDGDKSLDPPIPGWRDGTHPAVIPANESERQKPEEPRSPLGTNVQPQSATAELRNDTGVFQNQEKKCVNRMTVKHLRLPLKDKLSGCRETGEGLRENSTTTDLKSASLQAGSEQDTTPDALHQLIRNTFDRMNITTISVHLSKPLNLSADAETVSKQIIGGMKPFSSLSSVSYSQPSLDSVNTKSASQTNLLLSSSSQSSSPSSPLSLPSLTPSSSSSNSDEFNSTGSDEMSVAQTKTATAPVSPENRKVPASEGGAFTPQRRMPHRGYNRHPPRNFRIPPKKPQQILRAPQDSRLNQTKEESLPSSSLPVELDSLAKNTMTNKGLTARLGSSGSEHTPTERRRFPVHRPPPRRGQPNQYQPSTSIGVSSPQETSNP</sequence>
<dbReference type="Proteomes" id="UP000646548">
    <property type="component" value="Unassembled WGS sequence"/>
</dbReference>
<feature type="compositionally biased region" description="Polar residues" evidence="1">
    <location>
        <begin position="188"/>
        <end position="198"/>
    </location>
</feature>
<feature type="compositionally biased region" description="Low complexity" evidence="1">
    <location>
        <begin position="452"/>
        <end position="464"/>
    </location>
</feature>
<name>A0A834C5G9_ORYME</name>
<organism evidence="2 3">
    <name type="scientific">Oryzias melastigma</name>
    <name type="common">Marine medaka</name>
    <dbReference type="NCBI Taxonomy" id="30732"/>
    <lineage>
        <taxon>Eukaryota</taxon>
        <taxon>Metazoa</taxon>
        <taxon>Chordata</taxon>
        <taxon>Craniata</taxon>
        <taxon>Vertebrata</taxon>
        <taxon>Euteleostomi</taxon>
        <taxon>Actinopterygii</taxon>
        <taxon>Neopterygii</taxon>
        <taxon>Teleostei</taxon>
        <taxon>Neoteleostei</taxon>
        <taxon>Acanthomorphata</taxon>
        <taxon>Ovalentaria</taxon>
        <taxon>Atherinomorphae</taxon>
        <taxon>Beloniformes</taxon>
        <taxon>Adrianichthyidae</taxon>
        <taxon>Oryziinae</taxon>
        <taxon>Oryzias</taxon>
    </lineage>
</organism>
<comment type="caution">
    <text evidence="2">The sequence shown here is derived from an EMBL/GenBank/DDBJ whole genome shotgun (WGS) entry which is preliminary data.</text>
</comment>
<gene>
    <name evidence="2" type="ORF">FQA47_025076</name>
</gene>
<feature type="compositionally biased region" description="Polar residues" evidence="1">
    <location>
        <begin position="244"/>
        <end position="264"/>
    </location>
</feature>
<feature type="compositionally biased region" description="Basic residues" evidence="1">
    <location>
        <begin position="411"/>
        <end position="423"/>
    </location>
</feature>
<evidence type="ECO:0000256" key="1">
    <source>
        <dbReference type="SAM" id="MobiDB-lite"/>
    </source>
</evidence>
<feature type="region of interest" description="Disordered" evidence="1">
    <location>
        <begin position="22"/>
        <end position="69"/>
    </location>
</feature>
<dbReference type="AlphaFoldDB" id="A0A834C5G9"/>
<feature type="compositionally biased region" description="Polar residues" evidence="1">
    <location>
        <begin position="369"/>
        <end position="389"/>
    </location>
</feature>
<feature type="compositionally biased region" description="Basic and acidic residues" evidence="1">
    <location>
        <begin position="175"/>
        <end position="185"/>
    </location>
</feature>
<reference evidence="2" key="1">
    <citation type="journal article" name="BMC Genomics">
        <title>Long-read sequencing and de novo genome assembly of marine medaka (Oryzias melastigma).</title>
        <authorList>
            <person name="Liang P."/>
            <person name="Saqib H.S.A."/>
            <person name="Ni X."/>
            <person name="Shen Y."/>
        </authorList>
    </citation>
    <scope>NUCLEOTIDE SEQUENCE</scope>
    <source>
        <strain evidence="2">Bigg-433</strain>
    </source>
</reference>
<feature type="region of interest" description="Disordered" evidence="1">
    <location>
        <begin position="91"/>
        <end position="206"/>
    </location>
</feature>
<feature type="compositionally biased region" description="Polar residues" evidence="1">
    <location>
        <begin position="465"/>
        <end position="485"/>
    </location>
</feature>
<feature type="compositionally biased region" description="Polar residues" evidence="1">
    <location>
        <begin position="32"/>
        <end position="49"/>
    </location>
</feature>
<feature type="compositionally biased region" description="Basic and acidic residues" evidence="1">
    <location>
        <begin position="145"/>
        <end position="155"/>
    </location>
</feature>
<feature type="compositionally biased region" description="Low complexity" evidence="1">
    <location>
        <begin position="340"/>
        <end position="368"/>
    </location>
</feature>
<evidence type="ECO:0000313" key="2">
    <source>
        <dbReference type="EMBL" id="KAF6723237.1"/>
    </source>
</evidence>
<protein>
    <submittedName>
        <fullName evidence="2">Uncharacterized protein</fullName>
    </submittedName>
</protein>
<proteinExistence type="predicted"/>
<feature type="region of interest" description="Disordered" evidence="1">
    <location>
        <begin position="235"/>
        <end position="264"/>
    </location>
</feature>
<dbReference type="EMBL" id="WKFB01000436">
    <property type="protein sequence ID" value="KAF6723237.1"/>
    <property type="molecule type" value="Genomic_DNA"/>
</dbReference>
<feature type="region of interest" description="Disordered" evidence="1">
    <location>
        <begin position="340"/>
        <end position="525"/>
    </location>
</feature>